<dbReference type="RefSeq" id="WP_149520361.1">
    <property type="nucleotide sequence ID" value="NZ_VTOU01000001.1"/>
</dbReference>
<dbReference type="PROSITE" id="PS00708">
    <property type="entry name" value="PRO_ENDOPEP_SER"/>
    <property type="match status" value="1"/>
</dbReference>
<sequence>MKYRWFTCATAFLLVAAPATAALDLPWTVPSENPVAQRAITFEHKGATLSGTLFYPANGRSLATAIVLHGAQAPLRSEPLYHHLTEMLPRLGMAVFVYDRRGSGESTSGGAAPGNFDLLAEDAVAAFATLQRDPIVDPARIGFWGLSQGGWLTIMAAAKEQRAAFAVAISAPMAAADVQMNFAVANLLRVRGYPQSVIDAAIGARTAVDDYTRGKISRAEAAAAEVKISGEPWYRELYLKGNIDDPEWKRQISADPLASLNGSRIPTLILFGQGDPWVPVAPSLAALRAREKLYPNVTTHVIDGADHGMMLGVDPKDQMDLAFAKRVSPNAPAYFALLAAWFQQMGLAKLR</sequence>
<dbReference type="InterPro" id="IPR022742">
    <property type="entry name" value="Hydrolase_4"/>
</dbReference>
<dbReference type="PANTHER" id="PTHR43265">
    <property type="entry name" value="ESTERASE ESTD"/>
    <property type="match status" value="1"/>
</dbReference>
<dbReference type="AlphaFoldDB" id="A0A5D9CF20"/>
<dbReference type="GO" id="GO:0006508">
    <property type="term" value="P:proteolysis"/>
    <property type="evidence" value="ECO:0007669"/>
    <property type="project" value="InterPro"/>
</dbReference>
<organism evidence="4 5">
    <name type="scientific">Sphingomonas montanisoli</name>
    <dbReference type="NCBI Taxonomy" id="2606412"/>
    <lineage>
        <taxon>Bacteria</taxon>
        <taxon>Pseudomonadati</taxon>
        <taxon>Pseudomonadota</taxon>
        <taxon>Alphaproteobacteria</taxon>
        <taxon>Sphingomonadales</taxon>
        <taxon>Sphingomonadaceae</taxon>
        <taxon>Sphingomonas</taxon>
    </lineage>
</organism>
<evidence type="ECO:0000313" key="4">
    <source>
        <dbReference type="EMBL" id="TZG28695.1"/>
    </source>
</evidence>
<proteinExistence type="predicted"/>
<dbReference type="InterPro" id="IPR029058">
    <property type="entry name" value="AB_hydrolase_fold"/>
</dbReference>
<dbReference type="GO" id="GO:0004252">
    <property type="term" value="F:serine-type endopeptidase activity"/>
    <property type="evidence" value="ECO:0007669"/>
    <property type="project" value="InterPro"/>
</dbReference>
<protein>
    <submittedName>
        <fullName evidence="4">Alpha/beta fold hydrolase</fullName>
    </submittedName>
</protein>
<dbReference type="Proteomes" id="UP000322077">
    <property type="component" value="Unassembled WGS sequence"/>
</dbReference>
<dbReference type="EMBL" id="VTOU01000001">
    <property type="protein sequence ID" value="TZG28695.1"/>
    <property type="molecule type" value="Genomic_DNA"/>
</dbReference>
<evidence type="ECO:0000259" key="3">
    <source>
        <dbReference type="Pfam" id="PF12146"/>
    </source>
</evidence>
<keyword evidence="1 4" id="KW-0378">Hydrolase</keyword>
<accession>A0A5D9CF20</accession>
<name>A0A5D9CF20_9SPHN</name>
<feature type="domain" description="Serine aminopeptidase S33" evidence="3">
    <location>
        <begin position="80"/>
        <end position="310"/>
    </location>
</feature>
<keyword evidence="2" id="KW-0732">Signal</keyword>
<evidence type="ECO:0000313" key="5">
    <source>
        <dbReference type="Proteomes" id="UP000322077"/>
    </source>
</evidence>
<keyword evidence="5" id="KW-1185">Reference proteome</keyword>
<dbReference type="PANTHER" id="PTHR43265:SF1">
    <property type="entry name" value="ESTERASE ESTD"/>
    <property type="match status" value="1"/>
</dbReference>
<dbReference type="GO" id="GO:0052689">
    <property type="term" value="F:carboxylic ester hydrolase activity"/>
    <property type="evidence" value="ECO:0007669"/>
    <property type="project" value="TreeGrafter"/>
</dbReference>
<evidence type="ECO:0000256" key="1">
    <source>
        <dbReference type="ARBA" id="ARBA00022801"/>
    </source>
</evidence>
<feature type="chain" id="PRO_5023082120" evidence="2">
    <location>
        <begin position="22"/>
        <end position="351"/>
    </location>
</feature>
<evidence type="ECO:0000256" key="2">
    <source>
        <dbReference type="SAM" id="SignalP"/>
    </source>
</evidence>
<comment type="caution">
    <text evidence="4">The sequence shown here is derived from an EMBL/GenBank/DDBJ whole genome shotgun (WGS) entry which is preliminary data.</text>
</comment>
<reference evidence="4 5" key="1">
    <citation type="submission" date="2019-08" db="EMBL/GenBank/DDBJ databases">
        <authorList>
            <person name="Wang G."/>
            <person name="Xu Z."/>
        </authorList>
    </citation>
    <scope>NUCLEOTIDE SEQUENCE [LARGE SCALE GENOMIC DNA]</scope>
    <source>
        <strain evidence="4 5">ZX</strain>
    </source>
</reference>
<dbReference type="SUPFAM" id="SSF53474">
    <property type="entry name" value="alpha/beta-Hydrolases"/>
    <property type="match status" value="1"/>
</dbReference>
<feature type="signal peptide" evidence="2">
    <location>
        <begin position="1"/>
        <end position="21"/>
    </location>
</feature>
<dbReference type="InterPro" id="IPR002471">
    <property type="entry name" value="Pept_S9_AS"/>
</dbReference>
<gene>
    <name evidence="4" type="ORF">FYJ91_00655</name>
</gene>
<dbReference type="Gene3D" id="3.40.50.1820">
    <property type="entry name" value="alpha/beta hydrolase"/>
    <property type="match status" value="1"/>
</dbReference>
<dbReference type="Pfam" id="PF12146">
    <property type="entry name" value="Hydrolase_4"/>
    <property type="match status" value="1"/>
</dbReference>
<dbReference type="InterPro" id="IPR053145">
    <property type="entry name" value="AB_hydrolase_Est10"/>
</dbReference>